<dbReference type="RefSeq" id="WP_017892267.1">
    <property type="nucleotide sequence ID" value="NZ_CAMIRF010000001.1"/>
</dbReference>
<protein>
    <submittedName>
        <fullName evidence="3">Tautomerase family protein</fullName>
    </submittedName>
    <submittedName>
        <fullName evidence="4">Tautomerase pptA</fullName>
        <ecNumber evidence="4">5.3.2.-</ecNumber>
    </submittedName>
</protein>
<evidence type="ECO:0000313" key="4">
    <source>
        <dbReference type="EMBL" id="SUI45092.1"/>
    </source>
</evidence>
<evidence type="ECO:0000313" key="6">
    <source>
        <dbReference type="Proteomes" id="UP001558101"/>
    </source>
</evidence>
<organism evidence="4 5">
    <name type="scientific">Serratia quinivorans</name>
    <dbReference type="NCBI Taxonomy" id="137545"/>
    <lineage>
        <taxon>Bacteria</taxon>
        <taxon>Pseudomonadati</taxon>
        <taxon>Pseudomonadota</taxon>
        <taxon>Gammaproteobacteria</taxon>
        <taxon>Enterobacterales</taxon>
        <taxon>Yersiniaceae</taxon>
        <taxon>Serratia</taxon>
    </lineage>
</organism>
<proteinExistence type="predicted"/>
<gene>
    <name evidence="4" type="primary">pptA</name>
    <name evidence="3" type="ORF">AB4M04_04580</name>
    <name evidence="4" type="ORF">NCTC11544_00476</name>
</gene>
<feature type="domain" description="4-oxalocrotonate tautomerase-like" evidence="2">
    <location>
        <begin position="2"/>
        <end position="56"/>
    </location>
</feature>
<keyword evidence="1 4" id="KW-0413">Isomerase</keyword>
<evidence type="ECO:0000256" key="1">
    <source>
        <dbReference type="ARBA" id="ARBA00023235"/>
    </source>
</evidence>
<reference evidence="4 5" key="1">
    <citation type="submission" date="2018-06" db="EMBL/GenBank/DDBJ databases">
        <authorList>
            <consortium name="Pathogen Informatics"/>
            <person name="Doyle S."/>
        </authorList>
    </citation>
    <scope>NUCLEOTIDE SEQUENCE [LARGE SCALE GENOMIC DNA]</scope>
    <source>
        <strain evidence="4 5">NCTC11544</strain>
    </source>
</reference>
<dbReference type="InterPro" id="IPR014347">
    <property type="entry name" value="Tautomerase/MIF_sf"/>
</dbReference>
<dbReference type="GO" id="GO:0016853">
    <property type="term" value="F:isomerase activity"/>
    <property type="evidence" value="ECO:0007669"/>
    <property type="project" value="UniProtKB-KW"/>
</dbReference>
<name>A0A379YGV7_9GAMM</name>
<dbReference type="Pfam" id="PF01361">
    <property type="entry name" value="Tautomerase"/>
    <property type="match status" value="1"/>
</dbReference>
<dbReference type="EMBL" id="UGYN01000002">
    <property type="protein sequence ID" value="SUI45092.1"/>
    <property type="molecule type" value="Genomic_DNA"/>
</dbReference>
<keyword evidence="6" id="KW-1185">Reference proteome</keyword>
<dbReference type="Proteomes" id="UP000255529">
    <property type="component" value="Unassembled WGS sequence"/>
</dbReference>
<dbReference type="SUPFAM" id="SSF55331">
    <property type="entry name" value="Tautomerase/MIF"/>
    <property type="match status" value="1"/>
</dbReference>
<dbReference type="Gene3D" id="3.30.429.10">
    <property type="entry name" value="Macrophage Migration Inhibitory Factor"/>
    <property type="match status" value="1"/>
</dbReference>
<dbReference type="GeneID" id="74949943"/>
<evidence type="ECO:0000259" key="2">
    <source>
        <dbReference type="Pfam" id="PF01361"/>
    </source>
</evidence>
<sequence length="74" mass="8273">MPHVKIQHFPQVLSQTAKNALAEEITRAITQALQCDAGVVSIAIEPVSADDWQAQVYRPEIENKKDCLIKVPNY</sequence>
<evidence type="ECO:0000313" key="5">
    <source>
        <dbReference type="Proteomes" id="UP000255529"/>
    </source>
</evidence>
<dbReference type="Proteomes" id="UP001558101">
    <property type="component" value="Unassembled WGS sequence"/>
</dbReference>
<dbReference type="EC" id="5.3.2.-" evidence="4"/>
<evidence type="ECO:0000313" key="3">
    <source>
        <dbReference type="EMBL" id="MEX3171356.1"/>
    </source>
</evidence>
<reference evidence="3 6" key="2">
    <citation type="submission" date="2024-07" db="EMBL/GenBank/DDBJ databases">
        <title>Genomes of novel Serratia strains from suburban soil.</title>
        <authorList>
            <person name="Markert E.X."/>
            <person name="Severe K."/>
            <person name="Severe L."/>
            <person name="Twing K.I."/>
            <person name="Ward L.M."/>
        </authorList>
    </citation>
    <scope>NUCLEOTIDE SEQUENCE [LARGE SCALE GENOMIC DNA]</scope>
    <source>
        <strain evidence="3 6">3C-UT</strain>
    </source>
</reference>
<dbReference type="InterPro" id="IPR004370">
    <property type="entry name" value="4-OT-like_dom"/>
</dbReference>
<dbReference type="AlphaFoldDB" id="A0A379YGV7"/>
<accession>A0A379YGV7</accession>
<dbReference type="EMBL" id="JBFQXQ010000001">
    <property type="protein sequence ID" value="MEX3171356.1"/>
    <property type="molecule type" value="Genomic_DNA"/>
</dbReference>